<gene>
    <name evidence="1" type="ORF">RHMOL_Rhmol01G0184300</name>
</gene>
<protein>
    <submittedName>
        <fullName evidence="1">Uncharacterized protein</fullName>
    </submittedName>
</protein>
<dbReference type="Proteomes" id="UP001062846">
    <property type="component" value="Chromosome 1"/>
</dbReference>
<dbReference type="EMBL" id="CM046388">
    <property type="protein sequence ID" value="KAI8572260.1"/>
    <property type="molecule type" value="Genomic_DNA"/>
</dbReference>
<name>A0ACC0Q3G3_RHOML</name>
<proteinExistence type="predicted"/>
<evidence type="ECO:0000313" key="1">
    <source>
        <dbReference type="EMBL" id="KAI8572260.1"/>
    </source>
</evidence>
<reference evidence="1" key="1">
    <citation type="submission" date="2022-02" db="EMBL/GenBank/DDBJ databases">
        <title>Plant Genome Project.</title>
        <authorList>
            <person name="Zhang R.-G."/>
        </authorList>
    </citation>
    <scope>NUCLEOTIDE SEQUENCE</scope>
    <source>
        <strain evidence="1">AT1</strain>
    </source>
</reference>
<comment type="caution">
    <text evidence="1">The sequence shown here is derived from an EMBL/GenBank/DDBJ whole genome shotgun (WGS) entry which is preliminary data.</text>
</comment>
<accession>A0ACC0Q3G3</accession>
<sequence length="144" mass="15749">MDDNNVQLMGQAAALLKGLQSCESSPPTMFETPDPAMKESKGLSTNPNLGRHIGLESPSRSQLQVEMAQEIDLEPVHHSAKSFPQVTSRNISETPTPNLFKTPEPVVQKSKGPDTRTAAKRRIQVDMDEDVCSPSPMKGFRSFG</sequence>
<organism evidence="1 2">
    <name type="scientific">Rhododendron molle</name>
    <name type="common">Chinese azalea</name>
    <name type="synonym">Azalea mollis</name>
    <dbReference type="NCBI Taxonomy" id="49168"/>
    <lineage>
        <taxon>Eukaryota</taxon>
        <taxon>Viridiplantae</taxon>
        <taxon>Streptophyta</taxon>
        <taxon>Embryophyta</taxon>
        <taxon>Tracheophyta</taxon>
        <taxon>Spermatophyta</taxon>
        <taxon>Magnoliopsida</taxon>
        <taxon>eudicotyledons</taxon>
        <taxon>Gunneridae</taxon>
        <taxon>Pentapetalae</taxon>
        <taxon>asterids</taxon>
        <taxon>Ericales</taxon>
        <taxon>Ericaceae</taxon>
        <taxon>Ericoideae</taxon>
        <taxon>Rhodoreae</taxon>
        <taxon>Rhododendron</taxon>
    </lineage>
</organism>
<keyword evidence="2" id="KW-1185">Reference proteome</keyword>
<evidence type="ECO:0000313" key="2">
    <source>
        <dbReference type="Proteomes" id="UP001062846"/>
    </source>
</evidence>